<dbReference type="AlphaFoldDB" id="A0A1X7ADM4"/>
<protein>
    <submittedName>
        <fullName evidence="4">NADH oxidase</fullName>
        <ecNumber evidence="4">1.-.-.-</ecNumber>
    </submittedName>
</protein>
<evidence type="ECO:0000259" key="3">
    <source>
        <dbReference type="Pfam" id="PF00724"/>
    </source>
</evidence>
<dbReference type="InterPro" id="IPR013785">
    <property type="entry name" value="Aldolase_TIM"/>
</dbReference>
<dbReference type="InterPro" id="IPR051799">
    <property type="entry name" value="NADH_flavin_oxidoreductase"/>
</dbReference>
<keyword evidence="1" id="KW-0285">Flavoprotein</keyword>
<dbReference type="EMBL" id="FWFJ01000087">
    <property type="protein sequence ID" value="SLN76570.1"/>
    <property type="molecule type" value="Genomic_DNA"/>
</dbReference>
<dbReference type="CDD" id="cd04733">
    <property type="entry name" value="OYE_like_2_FMN"/>
    <property type="match status" value="1"/>
</dbReference>
<evidence type="ECO:0000313" key="5">
    <source>
        <dbReference type="Proteomes" id="UP000194012"/>
    </source>
</evidence>
<dbReference type="PANTHER" id="PTHR43656:SF2">
    <property type="entry name" value="BINDING OXIDOREDUCTASE, PUTATIVE (AFU_ORTHOLOGUE AFUA_2G08260)-RELATED"/>
    <property type="match status" value="1"/>
</dbReference>
<dbReference type="Pfam" id="PF00724">
    <property type="entry name" value="Oxidored_FMN"/>
    <property type="match status" value="1"/>
</dbReference>
<keyword evidence="2 4" id="KW-0560">Oxidoreductase</keyword>
<organism evidence="4 5">
    <name type="scientific">Roseovarius gaetbuli</name>
    <dbReference type="NCBI Taxonomy" id="1356575"/>
    <lineage>
        <taxon>Bacteria</taxon>
        <taxon>Pseudomonadati</taxon>
        <taxon>Pseudomonadota</taxon>
        <taxon>Alphaproteobacteria</taxon>
        <taxon>Rhodobacterales</taxon>
        <taxon>Roseobacteraceae</taxon>
        <taxon>Roseovarius</taxon>
    </lineage>
</organism>
<dbReference type="PANTHER" id="PTHR43656">
    <property type="entry name" value="BINDING OXIDOREDUCTASE, PUTATIVE (AFU_ORTHOLOGUE AFUA_2G08260)-RELATED"/>
    <property type="match status" value="1"/>
</dbReference>
<accession>A0A1X7ADM4</accession>
<dbReference type="Gene3D" id="3.20.20.70">
    <property type="entry name" value="Aldolase class I"/>
    <property type="match status" value="1"/>
</dbReference>
<dbReference type="InterPro" id="IPR001155">
    <property type="entry name" value="OxRdtase_FMN_N"/>
</dbReference>
<dbReference type="GO" id="GO:0016491">
    <property type="term" value="F:oxidoreductase activity"/>
    <property type="evidence" value="ECO:0007669"/>
    <property type="project" value="UniProtKB-KW"/>
</dbReference>
<dbReference type="GO" id="GO:0010181">
    <property type="term" value="F:FMN binding"/>
    <property type="evidence" value="ECO:0007669"/>
    <property type="project" value="InterPro"/>
</dbReference>
<dbReference type="Proteomes" id="UP000194012">
    <property type="component" value="Unassembled WGS sequence"/>
</dbReference>
<reference evidence="5" key="1">
    <citation type="submission" date="2017-03" db="EMBL/GenBank/DDBJ databases">
        <authorList>
            <person name="Rodrigo-Torres L."/>
            <person name="Arahal R.D."/>
            <person name="Lucena T."/>
        </authorList>
    </citation>
    <scope>NUCLEOTIDE SEQUENCE [LARGE SCALE GENOMIC DNA]</scope>
    <source>
        <strain evidence="5">CECT 8370</strain>
    </source>
</reference>
<sequence>MTKGKYSDHLDLPCGVRLKNRFARSAMTEALADARDAPSKAHQTLYERWSNGGMAMQMTGNVMVDRRYLERPGNVVVEDERVLDALQAWAQSAKSGGSQIWMQISHPGRQCPIVVHTRPLSPSAEKLRILGLFGKPRAMTSEDIEEAIQRYAKTAEIAKKAGFDGVQIHAAHGYLVSQFLSPITNQRTDDWGGSLEKRANFLRKVYEATRAAVGNDFPIAVKLNSSDFQKGGFTIEDSCQVARWLEQDGIDLIELSGGTYEQMSFVNGTEEKQRDSTTKREAYFLEYAREVRKAVTVPLMVTGGFRSIDAIERAIEDDGIDMIGLARPLCVQPDAVNRLLDGSLDKIGIEEDGLVIGRGRFGLNAQNWFINLVNTVSRVEYYAWQMNRMSRGSMPQTGGRNNAVGYFLWYLNRTILLGLRRKFVRQS</sequence>
<proteinExistence type="predicted"/>
<evidence type="ECO:0000313" key="4">
    <source>
        <dbReference type="EMBL" id="SLN76570.1"/>
    </source>
</evidence>
<dbReference type="OrthoDB" id="9784632at2"/>
<dbReference type="EC" id="1.-.-.-" evidence="4"/>
<keyword evidence="5" id="KW-1185">Reference proteome</keyword>
<dbReference type="SUPFAM" id="SSF51395">
    <property type="entry name" value="FMN-linked oxidoreductases"/>
    <property type="match status" value="1"/>
</dbReference>
<gene>
    <name evidence="4" type="ORF">ROG8370_03892</name>
</gene>
<evidence type="ECO:0000256" key="1">
    <source>
        <dbReference type="ARBA" id="ARBA00022630"/>
    </source>
</evidence>
<dbReference type="RefSeq" id="WP_085828774.1">
    <property type="nucleotide sequence ID" value="NZ_FWFJ01000087.1"/>
</dbReference>
<evidence type="ECO:0000256" key="2">
    <source>
        <dbReference type="ARBA" id="ARBA00023002"/>
    </source>
</evidence>
<name>A0A1X7ADM4_9RHOB</name>
<feature type="domain" description="NADH:flavin oxidoreductase/NADH oxidase N-terminal" evidence="3">
    <location>
        <begin position="16"/>
        <end position="340"/>
    </location>
</feature>